<name>A0A6B0UN53_IXORI</name>
<dbReference type="EMBL" id="GIFC01008960">
    <property type="protein sequence ID" value="MXU91043.1"/>
    <property type="molecule type" value="Transcribed_RNA"/>
</dbReference>
<proteinExistence type="predicted"/>
<organism evidence="2">
    <name type="scientific">Ixodes ricinus</name>
    <name type="common">Common tick</name>
    <name type="synonym">Acarus ricinus</name>
    <dbReference type="NCBI Taxonomy" id="34613"/>
    <lineage>
        <taxon>Eukaryota</taxon>
        <taxon>Metazoa</taxon>
        <taxon>Ecdysozoa</taxon>
        <taxon>Arthropoda</taxon>
        <taxon>Chelicerata</taxon>
        <taxon>Arachnida</taxon>
        <taxon>Acari</taxon>
        <taxon>Parasitiformes</taxon>
        <taxon>Ixodida</taxon>
        <taxon>Ixodoidea</taxon>
        <taxon>Ixodidae</taxon>
        <taxon>Ixodinae</taxon>
        <taxon>Ixodes</taxon>
    </lineage>
</organism>
<dbReference type="AlphaFoldDB" id="A0A6B0UN53"/>
<reference evidence="2" key="1">
    <citation type="submission" date="2019-12" db="EMBL/GenBank/DDBJ databases">
        <title>An insight into the sialome of adult female Ixodes ricinus ticks feeding for 6 days.</title>
        <authorList>
            <person name="Perner J."/>
            <person name="Ribeiro J.M.C."/>
        </authorList>
    </citation>
    <scope>NUCLEOTIDE SEQUENCE</scope>
    <source>
        <strain evidence="2">Semi-engorged</strain>
        <tissue evidence="2">Salivary glands</tissue>
    </source>
</reference>
<sequence>MTSSICATFSLSSSTSHSPSVTSGCSPESRDVPSASGGGSGSVNASCIASSPSSRSTSSGAALTWTLALAAYVGTHSISTWPNPRHLWHQGAWHCLRLCPSWLQRRHSGGRPGIESNTG</sequence>
<protein>
    <submittedName>
        <fullName evidence="2">Uncharacterized protein</fullName>
    </submittedName>
</protein>
<evidence type="ECO:0000256" key="1">
    <source>
        <dbReference type="SAM" id="MobiDB-lite"/>
    </source>
</evidence>
<accession>A0A6B0UN53</accession>
<feature type="region of interest" description="Disordered" evidence="1">
    <location>
        <begin position="1"/>
        <end position="58"/>
    </location>
</feature>
<evidence type="ECO:0000313" key="2">
    <source>
        <dbReference type="EMBL" id="MXU91043.1"/>
    </source>
</evidence>
<feature type="compositionally biased region" description="Low complexity" evidence="1">
    <location>
        <begin position="42"/>
        <end position="58"/>
    </location>
</feature>
<feature type="compositionally biased region" description="Low complexity" evidence="1">
    <location>
        <begin position="1"/>
        <end position="26"/>
    </location>
</feature>